<organism evidence="3 4">
    <name type="scientific">Allosphingosinicella deserti</name>
    <dbReference type="NCBI Taxonomy" id="2116704"/>
    <lineage>
        <taxon>Bacteria</taxon>
        <taxon>Pseudomonadati</taxon>
        <taxon>Pseudomonadota</taxon>
        <taxon>Alphaproteobacteria</taxon>
        <taxon>Sphingomonadales</taxon>
        <taxon>Sphingomonadaceae</taxon>
        <taxon>Allosphingosinicella</taxon>
    </lineage>
</organism>
<dbReference type="InterPro" id="IPR038186">
    <property type="entry name" value="CHAD_dom_sf"/>
</dbReference>
<dbReference type="PROSITE" id="PS51707">
    <property type="entry name" value="CYTH"/>
    <property type="match status" value="1"/>
</dbReference>
<keyword evidence="4" id="KW-1185">Reference proteome</keyword>
<evidence type="ECO:0000313" key="3">
    <source>
        <dbReference type="EMBL" id="PSJ39066.1"/>
    </source>
</evidence>
<dbReference type="AlphaFoldDB" id="A0A2P7QM79"/>
<dbReference type="RefSeq" id="WP_106514264.1">
    <property type="nucleotide sequence ID" value="NZ_PXYI01000005.1"/>
</dbReference>
<dbReference type="InterPro" id="IPR023577">
    <property type="entry name" value="CYTH_domain"/>
</dbReference>
<accession>A0A2P7QM79</accession>
<dbReference type="Proteomes" id="UP000241167">
    <property type="component" value="Unassembled WGS sequence"/>
</dbReference>
<name>A0A2P7QM79_9SPHN</name>
<dbReference type="SMART" id="SM00880">
    <property type="entry name" value="CHAD"/>
    <property type="match status" value="1"/>
</dbReference>
<dbReference type="EMBL" id="PXYI01000005">
    <property type="protein sequence ID" value="PSJ39066.1"/>
    <property type="molecule type" value="Genomic_DNA"/>
</dbReference>
<dbReference type="CDD" id="cd07756">
    <property type="entry name" value="CYTH-like_Pase_CHAD"/>
    <property type="match status" value="1"/>
</dbReference>
<dbReference type="Gene3D" id="2.40.320.10">
    <property type="entry name" value="Hypothetical Protein Pfu-838710-001"/>
    <property type="match status" value="1"/>
</dbReference>
<dbReference type="Gene3D" id="1.40.20.10">
    <property type="entry name" value="CHAD domain"/>
    <property type="match status" value="1"/>
</dbReference>
<feature type="domain" description="CYTH" evidence="1">
    <location>
        <begin position="4"/>
        <end position="202"/>
    </location>
</feature>
<protein>
    <submittedName>
        <fullName evidence="3">Inorganic triphosphatase</fullName>
    </submittedName>
</protein>
<sequence>MTASREIELKLELSEAGARALRTAGVLAGTAPSTARQTTIYYDTAKRALARRGMTLRLRRSGGRVIQTIKQARGDAAGLFARAEYEEDVAGPGLDFDAIDRTPIGSSIGAKRRGKLEPVVTSTVERSVWLLDHAGSALEVNLDEGIIVAGGTEQPLRELEIELKRGAPDAILDLARAIARDVDISIGVLTKAERGFALAAGTLGTVSKAEPILIGPGMTVAESFAAIVHACLKHFRLNEGLIVERRDAEALHQARVAMRRLRSALSLFAPAIADPEFARLREELRWFTGTLGDARNLDVLLQRFADEALPAEDEAALTASRDAAYAQVLAALGSGRARTLMLDLVGWIELGAWRTGDAATAPILSFALDRLERRWRKIKKAGPQLKTLDEEPRHRLRIEIKKLRYALEFLAGLFDPDSHKAFLHAMANMQEELGALNDFATARGLLSEIPGIAPERIPAPGRDAERKHLRKAQKAFANVRAVGPYWREAVASGATP</sequence>
<dbReference type="PROSITE" id="PS51708">
    <property type="entry name" value="CHAD"/>
    <property type="match status" value="1"/>
</dbReference>
<dbReference type="GO" id="GO:0046872">
    <property type="term" value="F:metal ion binding"/>
    <property type="evidence" value="ECO:0007669"/>
    <property type="project" value="TreeGrafter"/>
</dbReference>
<evidence type="ECO:0000259" key="2">
    <source>
        <dbReference type="PROSITE" id="PS51708"/>
    </source>
</evidence>
<dbReference type="OrthoDB" id="9777271at2"/>
<dbReference type="InterPro" id="IPR033469">
    <property type="entry name" value="CYTH-like_dom_sf"/>
</dbReference>
<dbReference type="PANTHER" id="PTHR39569">
    <property type="entry name" value="INORGANIC TRIPHOSPHATASE"/>
    <property type="match status" value="1"/>
</dbReference>
<evidence type="ECO:0000259" key="1">
    <source>
        <dbReference type="PROSITE" id="PS51707"/>
    </source>
</evidence>
<dbReference type="SUPFAM" id="SSF55154">
    <property type="entry name" value="CYTH-like phosphatases"/>
    <property type="match status" value="1"/>
</dbReference>
<dbReference type="InterPro" id="IPR039013">
    <property type="entry name" value="YgiF"/>
</dbReference>
<reference evidence="3 4" key="1">
    <citation type="submission" date="2018-03" db="EMBL/GenBank/DDBJ databases">
        <title>The draft genome of Sphingosinicella sp. GL-C-18.</title>
        <authorList>
            <person name="Liu L."/>
            <person name="Li L."/>
            <person name="Liang L."/>
            <person name="Zhang X."/>
            <person name="Wang T."/>
        </authorList>
    </citation>
    <scope>NUCLEOTIDE SEQUENCE [LARGE SCALE GENOMIC DNA]</scope>
    <source>
        <strain evidence="3 4">GL-C-18</strain>
    </source>
</reference>
<dbReference type="InterPro" id="IPR007899">
    <property type="entry name" value="CHAD_dom"/>
</dbReference>
<comment type="caution">
    <text evidence="3">The sequence shown here is derived from an EMBL/GenBank/DDBJ whole genome shotgun (WGS) entry which is preliminary data.</text>
</comment>
<evidence type="ECO:0000313" key="4">
    <source>
        <dbReference type="Proteomes" id="UP000241167"/>
    </source>
</evidence>
<gene>
    <name evidence="3" type="ORF">C7I55_17380</name>
</gene>
<dbReference type="PANTHER" id="PTHR39569:SF1">
    <property type="entry name" value="INORGANIC TRIPHOSPHATASE"/>
    <property type="match status" value="1"/>
</dbReference>
<feature type="domain" description="CHAD" evidence="2">
    <location>
        <begin position="217"/>
        <end position="487"/>
    </location>
</feature>
<proteinExistence type="predicted"/>
<dbReference type="SMART" id="SM01118">
    <property type="entry name" value="CYTH"/>
    <property type="match status" value="1"/>
</dbReference>
<dbReference type="GO" id="GO:0050355">
    <property type="term" value="F:inorganic triphosphate phosphatase activity"/>
    <property type="evidence" value="ECO:0007669"/>
    <property type="project" value="InterPro"/>
</dbReference>
<dbReference type="Pfam" id="PF05235">
    <property type="entry name" value="CHAD"/>
    <property type="match status" value="1"/>
</dbReference>
<dbReference type="Pfam" id="PF01928">
    <property type="entry name" value="CYTH"/>
    <property type="match status" value="1"/>
</dbReference>